<organism evidence="2 3">
    <name type="scientific">Tepidimonas taiwanensis</name>
    <dbReference type="NCBI Taxonomy" id="307486"/>
    <lineage>
        <taxon>Bacteria</taxon>
        <taxon>Pseudomonadati</taxon>
        <taxon>Pseudomonadota</taxon>
        <taxon>Betaproteobacteria</taxon>
        <taxon>Burkholderiales</taxon>
        <taxon>Tepidimonas</taxon>
    </lineage>
</organism>
<protein>
    <recommendedName>
        <fullName evidence="1">Phage integrase N-terminal domain-containing protein</fullName>
    </recommendedName>
</protein>
<sequence length="213" mass="24406">MASIIKRGPYQYQATVRRRGYKTQCKTFESRADAEAWAQAVESSMHRGKFRDPSGIKQITLEQALRLYEEKVTAHKKRPQQERSRINRLCRHPMAQRYIAEMRACDFAEYRDERLKQVGANTVRLELALLSHLYTIAIKEWSWPLEHEVRNVRKPKPPAVGSGGWKMTRNSACSRPSGCRAGGNARSGWTRAFALPSRPGCGRVRFSTWNGPT</sequence>
<dbReference type="Proteomes" id="UP000317763">
    <property type="component" value="Unassembled WGS sequence"/>
</dbReference>
<accession>A0A554X2S1</accession>
<name>A0A554X2S1_9BURK</name>
<dbReference type="GO" id="GO:0003677">
    <property type="term" value="F:DNA binding"/>
    <property type="evidence" value="ECO:0007669"/>
    <property type="project" value="InterPro"/>
</dbReference>
<dbReference type="InterPro" id="IPR057084">
    <property type="entry name" value="Int_N"/>
</dbReference>
<evidence type="ECO:0000313" key="2">
    <source>
        <dbReference type="EMBL" id="TSE30095.1"/>
    </source>
</evidence>
<dbReference type="SUPFAM" id="SSF56349">
    <property type="entry name" value="DNA breaking-rejoining enzymes"/>
    <property type="match status" value="1"/>
</dbReference>
<evidence type="ECO:0000259" key="1">
    <source>
        <dbReference type="Pfam" id="PF24624"/>
    </source>
</evidence>
<comment type="caution">
    <text evidence="2">The sequence shown here is derived from an EMBL/GenBank/DDBJ whole genome shotgun (WGS) entry which is preliminary data.</text>
</comment>
<dbReference type="EMBL" id="VJOM01000026">
    <property type="protein sequence ID" value="TSE30095.1"/>
    <property type="molecule type" value="Genomic_DNA"/>
</dbReference>
<dbReference type="STRING" id="307486.GCA_000807215_00661"/>
<gene>
    <name evidence="2" type="ORF">Ttaiw_02058</name>
</gene>
<dbReference type="AlphaFoldDB" id="A0A554X2S1"/>
<dbReference type="InterPro" id="IPR011010">
    <property type="entry name" value="DNA_brk_join_enz"/>
</dbReference>
<dbReference type="Pfam" id="PF24624">
    <property type="entry name" value="Int_N"/>
    <property type="match status" value="1"/>
</dbReference>
<proteinExistence type="predicted"/>
<dbReference type="RefSeq" id="WP_185974914.1">
    <property type="nucleotide sequence ID" value="NZ_CP083911.1"/>
</dbReference>
<evidence type="ECO:0000313" key="3">
    <source>
        <dbReference type="Proteomes" id="UP000317763"/>
    </source>
</evidence>
<keyword evidence="3" id="KW-1185">Reference proteome</keyword>
<feature type="domain" description="Phage integrase N-terminal" evidence="1">
    <location>
        <begin position="61"/>
        <end position="154"/>
    </location>
</feature>
<reference evidence="2 3" key="1">
    <citation type="submission" date="2019-07" db="EMBL/GenBank/DDBJ databases">
        <title>Tepidimonas taiwanensis I1-1 draft genome.</title>
        <authorList>
            <person name="Da Costa M.S."/>
            <person name="Froufe H.J.C."/>
            <person name="Egas C."/>
            <person name="Albuquerque L."/>
        </authorList>
    </citation>
    <scope>NUCLEOTIDE SEQUENCE [LARGE SCALE GENOMIC DNA]</scope>
    <source>
        <strain evidence="2 3">I1-1</strain>
    </source>
</reference>